<comment type="similarity">
    <text evidence="2">Belongs to the CDP-alcohol phosphatidyltransferase class-I family.</text>
</comment>
<keyword evidence="5" id="KW-1185">Reference proteome</keyword>
<feature type="transmembrane region" description="Helical" evidence="3">
    <location>
        <begin position="164"/>
        <end position="189"/>
    </location>
</feature>
<evidence type="ECO:0000256" key="3">
    <source>
        <dbReference type="SAM" id="Phobius"/>
    </source>
</evidence>
<feature type="transmembrane region" description="Helical" evidence="3">
    <location>
        <begin position="121"/>
        <end position="144"/>
    </location>
</feature>
<sequence length="298" mass="32677">MAKVRAPGPDWGAQRPGWREGVHFTRVRATSLAALREPIGRSGLQIPSEKWGERRTFCKFSGRRIHYAVMTEKDKSEKTAPLPRTWDARAARWLVTPLVSTWVTPNHLTTLRLLIGLAGGFYLACGDFLYVNIGAFLIVLSNFVDHTDGELARISGKTSRIGHFYDLAADALVTVLLFLGMGYGLGVVAAHSGAEWRVPPAVLGGIAGVAVAVIFFLRMRIEEMAGKAGTQQAFAGGFETEDVLYLLPLVTLTGVVSPFIIAASIGAPLFAVWVVLDYVRVTRRQRPAKETRQVWSSR</sequence>
<comment type="caution">
    <text evidence="4">The sequence shown here is derived from an EMBL/GenBank/DDBJ whole genome shotgun (WGS) entry which is preliminary data.</text>
</comment>
<dbReference type="Pfam" id="PF01066">
    <property type="entry name" value="CDP-OH_P_transf"/>
    <property type="match status" value="1"/>
</dbReference>
<protein>
    <submittedName>
        <fullName evidence="4">Phosphatidylglycerophosphate synthase</fullName>
    </submittedName>
</protein>
<dbReference type="InterPro" id="IPR043130">
    <property type="entry name" value="CDP-OH_PTrfase_TM_dom"/>
</dbReference>
<dbReference type="Gene3D" id="1.20.120.1760">
    <property type="match status" value="1"/>
</dbReference>
<reference evidence="4 5" key="1">
    <citation type="submission" date="2020-08" db="EMBL/GenBank/DDBJ databases">
        <title>Genomic Encyclopedia of Type Strains, Phase IV (KMG-V): Genome sequencing to study the core and pangenomes of soil and plant-associated prokaryotes.</title>
        <authorList>
            <person name="Whitman W."/>
        </authorList>
    </citation>
    <scope>NUCLEOTIDE SEQUENCE [LARGE SCALE GENOMIC DNA]</scope>
    <source>
        <strain evidence="4 5">SRMrh-85</strain>
    </source>
</reference>
<dbReference type="PROSITE" id="PS00379">
    <property type="entry name" value="CDP_ALCOHOL_P_TRANSF"/>
    <property type="match status" value="1"/>
</dbReference>
<evidence type="ECO:0000313" key="5">
    <source>
        <dbReference type="Proteomes" id="UP000533533"/>
    </source>
</evidence>
<feature type="transmembrane region" description="Helical" evidence="3">
    <location>
        <begin position="255"/>
        <end position="276"/>
    </location>
</feature>
<dbReference type="InterPro" id="IPR000462">
    <property type="entry name" value="CDP-OH_P_trans"/>
</dbReference>
<accession>A0ABR6FF11</accession>
<evidence type="ECO:0000256" key="2">
    <source>
        <dbReference type="RuleBase" id="RU003750"/>
    </source>
</evidence>
<gene>
    <name evidence="4" type="ORF">FHX59_000383</name>
</gene>
<keyword evidence="3" id="KW-0812">Transmembrane</keyword>
<keyword evidence="3" id="KW-0472">Membrane</keyword>
<feature type="transmembrane region" description="Helical" evidence="3">
    <location>
        <begin position="201"/>
        <end position="221"/>
    </location>
</feature>
<organism evidence="4 5">
    <name type="scientific">Paraburkholderia silvatlantica</name>
    <dbReference type="NCBI Taxonomy" id="321895"/>
    <lineage>
        <taxon>Bacteria</taxon>
        <taxon>Pseudomonadati</taxon>
        <taxon>Pseudomonadota</taxon>
        <taxon>Betaproteobacteria</taxon>
        <taxon>Burkholderiales</taxon>
        <taxon>Burkholderiaceae</taxon>
        <taxon>Paraburkholderia</taxon>
    </lineage>
</organism>
<evidence type="ECO:0000313" key="4">
    <source>
        <dbReference type="EMBL" id="MBB2925977.1"/>
    </source>
</evidence>
<proteinExistence type="inferred from homology"/>
<keyword evidence="3" id="KW-1133">Transmembrane helix</keyword>
<dbReference type="InterPro" id="IPR048254">
    <property type="entry name" value="CDP_ALCOHOL_P_TRANSF_CS"/>
</dbReference>
<keyword evidence="1 2" id="KW-0808">Transferase</keyword>
<dbReference type="Proteomes" id="UP000533533">
    <property type="component" value="Unassembled WGS sequence"/>
</dbReference>
<name>A0ABR6FF11_9BURK</name>
<evidence type="ECO:0000256" key="1">
    <source>
        <dbReference type="ARBA" id="ARBA00022679"/>
    </source>
</evidence>
<dbReference type="EMBL" id="JACHVZ010000001">
    <property type="protein sequence ID" value="MBB2925977.1"/>
    <property type="molecule type" value="Genomic_DNA"/>
</dbReference>